<feature type="region of interest" description="Disordered" evidence="1">
    <location>
        <begin position="626"/>
        <end position="657"/>
    </location>
</feature>
<comment type="caution">
    <text evidence="2">The sequence shown here is derived from an EMBL/GenBank/DDBJ whole genome shotgun (WGS) entry which is preliminary data.</text>
</comment>
<organism evidence="2 3">
    <name type="scientific">Polyplosphaeria fusca</name>
    <dbReference type="NCBI Taxonomy" id="682080"/>
    <lineage>
        <taxon>Eukaryota</taxon>
        <taxon>Fungi</taxon>
        <taxon>Dikarya</taxon>
        <taxon>Ascomycota</taxon>
        <taxon>Pezizomycotina</taxon>
        <taxon>Dothideomycetes</taxon>
        <taxon>Pleosporomycetidae</taxon>
        <taxon>Pleosporales</taxon>
        <taxon>Tetraplosphaeriaceae</taxon>
        <taxon>Polyplosphaeria</taxon>
    </lineage>
</organism>
<feature type="region of interest" description="Disordered" evidence="1">
    <location>
        <begin position="436"/>
        <end position="484"/>
    </location>
</feature>
<feature type="compositionally biased region" description="Acidic residues" evidence="1">
    <location>
        <begin position="394"/>
        <end position="403"/>
    </location>
</feature>
<name>A0A9P4R139_9PLEO</name>
<feature type="region of interest" description="Disordered" evidence="1">
    <location>
        <begin position="250"/>
        <end position="287"/>
    </location>
</feature>
<feature type="region of interest" description="Disordered" evidence="1">
    <location>
        <begin position="181"/>
        <end position="219"/>
    </location>
</feature>
<evidence type="ECO:0000256" key="1">
    <source>
        <dbReference type="SAM" id="MobiDB-lite"/>
    </source>
</evidence>
<protein>
    <submittedName>
        <fullName evidence="2">Uncharacterized protein</fullName>
    </submittedName>
</protein>
<feature type="compositionally biased region" description="Basic residues" evidence="1">
    <location>
        <begin position="182"/>
        <end position="192"/>
    </location>
</feature>
<dbReference type="AlphaFoldDB" id="A0A9P4R139"/>
<keyword evidence="3" id="KW-1185">Reference proteome</keyword>
<feature type="compositionally biased region" description="Polar residues" evidence="1">
    <location>
        <begin position="524"/>
        <end position="533"/>
    </location>
</feature>
<feature type="compositionally biased region" description="Polar residues" evidence="1">
    <location>
        <begin position="473"/>
        <end position="483"/>
    </location>
</feature>
<reference evidence="2" key="1">
    <citation type="journal article" date="2020" name="Stud. Mycol.">
        <title>101 Dothideomycetes genomes: a test case for predicting lifestyles and emergence of pathogens.</title>
        <authorList>
            <person name="Haridas S."/>
            <person name="Albert R."/>
            <person name="Binder M."/>
            <person name="Bloem J."/>
            <person name="Labutti K."/>
            <person name="Salamov A."/>
            <person name="Andreopoulos B."/>
            <person name="Baker S."/>
            <person name="Barry K."/>
            <person name="Bills G."/>
            <person name="Bluhm B."/>
            <person name="Cannon C."/>
            <person name="Castanera R."/>
            <person name="Culley D."/>
            <person name="Daum C."/>
            <person name="Ezra D."/>
            <person name="Gonzalez J."/>
            <person name="Henrissat B."/>
            <person name="Kuo A."/>
            <person name="Liang C."/>
            <person name="Lipzen A."/>
            <person name="Lutzoni F."/>
            <person name="Magnuson J."/>
            <person name="Mondo S."/>
            <person name="Nolan M."/>
            <person name="Ohm R."/>
            <person name="Pangilinan J."/>
            <person name="Park H.-J."/>
            <person name="Ramirez L."/>
            <person name="Alfaro M."/>
            <person name="Sun H."/>
            <person name="Tritt A."/>
            <person name="Yoshinaga Y."/>
            <person name="Zwiers L.-H."/>
            <person name="Turgeon B."/>
            <person name="Goodwin S."/>
            <person name="Spatafora J."/>
            <person name="Crous P."/>
            <person name="Grigoriev I."/>
        </authorList>
    </citation>
    <scope>NUCLEOTIDE SEQUENCE</scope>
    <source>
        <strain evidence="2">CBS 125425</strain>
    </source>
</reference>
<feature type="compositionally biased region" description="Basic and acidic residues" evidence="1">
    <location>
        <begin position="924"/>
        <end position="944"/>
    </location>
</feature>
<evidence type="ECO:0000313" key="3">
    <source>
        <dbReference type="Proteomes" id="UP000799444"/>
    </source>
</evidence>
<feature type="compositionally biased region" description="Basic and acidic residues" evidence="1">
    <location>
        <begin position="498"/>
        <end position="508"/>
    </location>
</feature>
<sequence>MASKLCCTVEQESRPDSPDLPPARVSEITPARQPLLLKRPGSSASRFTSALSEDLHELRQIFDSAQHVKATENSPPKLGIRIPRPSIHSLHRVKSVQAFIKRKLSKDLTSSTPPSRLGDSGKQKITETEDVDTMIKVPRHGPNLELKITKNDLRKDLLSDKKPADGGYDSDAEVLDDLARNIGKKSPSKRPSIHSIDWTPSPGGKCTPGSSNSLVSKDPQPEKQYYQLERPPTAKTSLIAAFNQFTSSPNLRLVHPGERDRKLRRSHSATSIERRAAEEPPLRLPSITSDDAVPWSISMQESLRLSQFPAPPSLKFRKDSLRERLHPASSDKISNFGISNHSTLGGGIQALPATETVPLQIHIQQATSPRASSSIKINAAVTQKVDGSHPAENNSEDINDEGDASNSRSARNSVHLYSMRISHHLRSGSLLSWNTLADAPEMPTPPRHHTMSDKSRSPQRQQVSEHARHERLTSSSGFASSRVPSKWGKVLRSDRGIKTDLETREDKSSIYSSRPQSPPDSFGHSRTNLSLNDVNAMPANNSAGVLNDVDSCPTDEEKTPKAPNRHGLTKLEATSKVCASEPLIFGPIARNNSVSATKKSKFREEFSPSPPKKASTTSLLKFLRPRNSVRSRSDTSLKNSNVDGAYDVDNSASRERRVSKSMMSLQAEQAALGKDKDAIPIWEKALKAHQEEKASMFLPGNKSLAVRSSPFRERNSSSARPGMSMAPISIQESSKTTRNRLSLPTMQGSYFIASPFGRRHAVISPNQDDDARLGQDTNIDINKQKDNKETIGIWGSYPSHSRDERTASAGYADSIHSRDFALEAAIRFAKGEDIDPIARAESPVTDRDRKGRKRVGSGRMAKSSSMTFGKTFLKNYTKLFRSQSSEFRQHGHGHRSSVATGGMLEYPELEIVPGVWHRGITEASSHDTDIHEPIGDKTQEKMKSVDSQVTLRPRRTSDPLPAESPSSLAFDGLSGQSTAADRARVWSVYYEDCIPHFPSVSMDLDLSLQLSDFSPARPVSRQVSMLSKTMPARIRHSRAESKVSRMSFTSGVPSWDEDVDGHDGMSMTSVRRSTLELMKTFKEQGERDMERVLELARSETLKR</sequence>
<accession>A0A9P4R139</accession>
<feature type="region of interest" description="Disordered" evidence="1">
    <location>
        <begin position="842"/>
        <end position="861"/>
    </location>
</feature>
<feature type="compositionally biased region" description="Basic and acidic residues" evidence="1">
    <location>
        <begin position="272"/>
        <end position="281"/>
    </location>
</feature>
<feature type="region of interest" description="Disordered" evidence="1">
    <location>
        <begin position="923"/>
        <end position="974"/>
    </location>
</feature>
<evidence type="ECO:0000313" key="2">
    <source>
        <dbReference type="EMBL" id="KAF2737252.1"/>
    </source>
</evidence>
<feature type="region of interest" description="Disordered" evidence="1">
    <location>
        <begin position="104"/>
        <end position="131"/>
    </location>
</feature>
<dbReference type="Proteomes" id="UP000799444">
    <property type="component" value="Unassembled WGS sequence"/>
</dbReference>
<feature type="compositionally biased region" description="Basic and acidic residues" evidence="1">
    <location>
        <begin position="463"/>
        <end position="472"/>
    </location>
</feature>
<proteinExistence type="predicted"/>
<dbReference type="OrthoDB" id="3437384at2759"/>
<feature type="compositionally biased region" description="Polar residues" evidence="1">
    <location>
        <begin position="630"/>
        <end position="642"/>
    </location>
</feature>
<gene>
    <name evidence="2" type="ORF">EJ04DRAFT_488215</name>
</gene>
<feature type="region of interest" description="Disordered" evidence="1">
    <location>
        <begin position="1"/>
        <end position="43"/>
    </location>
</feature>
<feature type="region of interest" description="Disordered" evidence="1">
    <location>
        <begin position="498"/>
        <end position="533"/>
    </location>
</feature>
<feature type="region of interest" description="Disordered" evidence="1">
    <location>
        <begin position="381"/>
        <end position="409"/>
    </location>
</feature>
<dbReference type="EMBL" id="ML996117">
    <property type="protein sequence ID" value="KAF2737252.1"/>
    <property type="molecule type" value="Genomic_DNA"/>
</dbReference>